<accession>A0A0K2T9F7</accession>
<evidence type="ECO:0000313" key="1">
    <source>
        <dbReference type="EMBL" id="CDW22202.1"/>
    </source>
</evidence>
<sequence length="47" mass="5841">MAANIFKPISNEKYFIECLLQGWNYIKGDLHLIFILYRIYLSRYRRR</sequence>
<name>A0A0K2T9F7_LEPSM</name>
<dbReference type="AlphaFoldDB" id="A0A0K2T9F7"/>
<reference evidence="1" key="1">
    <citation type="submission" date="2014-05" db="EMBL/GenBank/DDBJ databases">
        <authorList>
            <person name="Chronopoulou M."/>
        </authorList>
    </citation>
    <scope>NUCLEOTIDE SEQUENCE</scope>
    <source>
        <tissue evidence="1">Whole organism</tissue>
    </source>
</reference>
<organism evidence="1">
    <name type="scientific">Lepeophtheirus salmonis</name>
    <name type="common">Salmon louse</name>
    <name type="synonym">Caligus salmonis</name>
    <dbReference type="NCBI Taxonomy" id="72036"/>
    <lineage>
        <taxon>Eukaryota</taxon>
        <taxon>Metazoa</taxon>
        <taxon>Ecdysozoa</taxon>
        <taxon>Arthropoda</taxon>
        <taxon>Crustacea</taxon>
        <taxon>Multicrustacea</taxon>
        <taxon>Hexanauplia</taxon>
        <taxon>Copepoda</taxon>
        <taxon>Siphonostomatoida</taxon>
        <taxon>Caligidae</taxon>
        <taxon>Lepeophtheirus</taxon>
    </lineage>
</organism>
<proteinExistence type="predicted"/>
<protein>
    <submittedName>
        <fullName evidence="1">Uncharacterized protein</fullName>
    </submittedName>
</protein>
<dbReference type="EMBL" id="HACA01004841">
    <property type="protein sequence ID" value="CDW22202.1"/>
    <property type="molecule type" value="Transcribed_RNA"/>
</dbReference>